<dbReference type="PATRIC" id="fig|156976.3.peg.168"/>
<organism evidence="1 2">
    <name type="scientific">Corynebacterium riegelii</name>
    <dbReference type="NCBI Taxonomy" id="156976"/>
    <lineage>
        <taxon>Bacteria</taxon>
        <taxon>Bacillati</taxon>
        <taxon>Actinomycetota</taxon>
        <taxon>Actinomycetes</taxon>
        <taxon>Mycobacteriales</taxon>
        <taxon>Corynebacteriaceae</taxon>
        <taxon>Corynebacterium</taxon>
    </lineage>
</organism>
<accession>A0A0K1R959</accession>
<dbReference type="KEGG" id="crie:AK829_00875"/>
<protein>
    <submittedName>
        <fullName evidence="1">Uncharacterized protein</fullName>
    </submittedName>
</protein>
<dbReference type="Proteomes" id="UP000060016">
    <property type="component" value="Chromosome"/>
</dbReference>
<sequence>MVEEELNHQLALGMDKERPFYFGLTAGWDSRVFLQSTLERLKALNAIAFTYHSFDKNPSHSRNDLIAASRLAVNSDLRFLVMDLKPAGKSSQFSKAYAKTFTGWARFPALAESFYKELAPDGQVAILLGPEIGTVFYRERDPSLLNARGLATKFTQSSFSENTDLIRYLDLYIDYTQLDMGEQAIFHPFDLFYWESRLSSWAAGGYAEYEMAADVILPFNTRRILVPMLEQSFEARLNKSVYRTILHLH</sequence>
<dbReference type="AlphaFoldDB" id="A0A0K1R959"/>
<dbReference type="EMBL" id="CP012342">
    <property type="protein sequence ID" value="AKV57965.1"/>
    <property type="molecule type" value="Genomic_DNA"/>
</dbReference>
<gene>
    <name evidence="1" type="ORF">AK829_00875</name>
</gene>
<keyword evidence="2" id="KW-1185">Reference proteome</keyword>
<name>A0A0K1R959_9CORY</name>
<evidence type="ECO:0000313" key="2">
    <source>
        <dbReference type="Proteomes" id="UP000060016"/>
    </source>
</evidence>
<dbReference type="STRING" id="156976.AK829_00875"/>
<evidence type="ECO:0000313" key="1">
    <source>
        <dbReference type="EMBL" id="AKV57965.1"/>
    </source>
</evidence>
<reference evidence="1 2" key="1">
    <citation type="submission" date="2015-08" db="EMBL/GenBank/DDBJ databases">
        <authorList>
            <person name="Babu N.S."/>
            <person name="Beckwith C.J."/>
            <person name="Beseler K.G."/>
            <person name="Brison A."/>
            <person name="Carone J.V."/>
            <person name="Caskin T.P."/>
            <person name="Diamond M."/>
            <person name="Durham M.E."/>
            <person name="Foxe J.M."/>
            <person name="Go M."/>
            <person name="Henderson B.A."/>
            <person name="Jones I.B."/>
            <person name="McGettigan J.A."/>
            <person name="Micheletti S.J."/>
            <person name="Nasrallah M.E."/>
            <person name="Ortiz D."/>
            <person name="Piller C.R."/>
            <person name="Privatt S.R."/>
            <person name="Schneider S.L."/>
            <person name="Sharp S."/>
            <person name="Smith T.C."/>
            <person name="Stanton J.D."/>
            <person name="Ullery H.E."/>
            <person name="Wilson R.J."/>
            <person name="Serrano M.G."/>
            <person name="Buck G."/>
            <person name="Lee V."/>
            <person name="Wang Y."/>
            <person name="Carvalho R."/>
            <person name="Voegtly L."/>
            <person name="Shi R."/>
            <person name="Duckworth R."/>
            <person name="Johnson A."/>
            <person name="Loviza R."/>
            <person name="Walstead R."/>
            <person name="Shah Z."/>
            <person name="Kiflezghi M."/>
            <person name="Wade K."/>
            <person name="Ball S.L."/>
            <person name="Bradley K.W."/>
            <person name="Asai D.J."/>
            <person name="Bowman C.A."/>
            <person name="Russell D.A."/>
            <person name="Pope W.H."/>
            <person name="Jacobs-Sera D."/>
            <person name="Hendrix R.W."/>
            <person name="Hatfull G.F."/>
        </authorList>
    </citation>
    <scope>NUCLEOTIDE SEQUENCE [LARGE SCALE GENOMIC DNA]</scope>
    <source>
        <strain evidence="1 2">PUDD_83A45</strain>
    </source>
</reference>
<proteinExistence type="predicted"/>